<organism evidence="1 2">
    <name type="scientific">Bauhinia variegata</name>
    <name type="common">Purple orchid tree</name>
    <name type="synonym">Phanera variegata</name>
    <dbReference type="NCBI Taxonomy" id="167791"/>
    <lineage>
        <taxon>Eukaryota</taxon>
        <taxon>Viridiplantae</taxon>
        <taxon>Streptophyta</taxon>
        <taxon>Embryophyta</taxon>
        <taxon>Tracheophyta</taxon>
        <taxon>Spermatophyta</taxon>
        <taxon>Magnoliopsida</taxon>
        <taxon>eudicotyledons</taxon>
        <taxon>Gunneridae</taxon>
        <taxon>Pentapetalae</taxon>
        <taxon>rosids</taxon>
        <taxon>fabids</taxon>
        <taxon>Fabales</taxon>
        <taxon>Fabaceae</taxon>
        <taxon>Cercidoideae</taxon>
        <taxon>Cercideae</taxon>
        <taxon>Bauhiniinae</taxon>
        <taxon>Bauhinia</taxon>
    </lineage>
</organism>
<evidence type="ECO:0000313" key="2">
    <source>
        <dbReference type="Proteomes" id="UP000828941"/>
    </source>
</evidence>
<reference evidence="1 2" key="1">
    <citation type="journal article" date="2022" name="DNA Res.">
        <title>Chromosomal-level genome assembly of the orchid tree Bauhinia variegata (Leguminosae; Cercidoideae) supports the allotetraploid origin hypothesis of Bauhinia.</title>
        <authorList>
            <person name="Zhong Y."/>
            <person name="Chen Y."/>
            <person name="Zheng D."/>
            <person name="Pang J."/>
            <person name="Liu Y."/>
            <person name="Luo S."/>
            <person name="Meng S."/>
            <person name="Qian L."/>
            <person name="Wei D."/>
            <person name="Dai S."/>
            <person name="Zhou R."/>
        </authorList>
    </citation>
    <scope>NUCLEOTIDE SEQUENCE [LARGE SCALE GENOMIC DNA]</scope>
    <source>
        <strain evidence="1">BV-YZ2020</strain>
    </source>
</reference>
<comment type="caution">
    <text evidence="1">The sequence shown here is derived from an EMBL/GenBank/DDBJ whole genome shotgun (WGS) entry which is preliminary data.</text>
</comment>
<accession>A0ACB9NMK5</accession>
<sequence length="633" mass="71019">MAKEVTASPSVTPFGFEILERDPVASAGRTSPWIEPERLKLRHRIGRGPFGDVWLATLHQSTEDYDEYHEVAAKMLHPIKEDHMRIVLDKFSELYFKCHVVAELCWLHGISIINGRICIIMNFYEGSIGDKMARLKEGRISLHDVLRYGINLAQGILELHSKGIHILNVKPCNVLLSDNDQTILGDFGIPSLLLGSSFLHSDMAHRLGTPNYMAPEQWEPELRGPISFETDSWGFACTIVEMLTGNQPWYGRSVGEIYHSVVRKHEKPHIPSGLPSAIENILRGCFEYDFRNRPLMTDILRVFKSANDGGWRYLGTVKVSEKSSSTGYTEWFLSKDRLEVGDMVRSRKPTNSCKPQNMGVPEGTVVGLERNADHGFVLVRVHGIHDPLRIHTSTLERVTFGLAAGDWVRLKEEPKKHSPVGILHSINRNGRLTVGFIGMETLWEGNSAELEMAESYCVGQFVKLRDNVFNPRFEWPRKRGGAWGTGRISWILPNGCLVVKFPYMLPIGDESRTFLADPSEVEVVNFDTCSGIINKYQHLEDRHWAVRPALIALGLLTALKLGLFIGKKTGRSTKKVNAIENESQYKDDQNSSSPTWKPAGATNPGNTAWVPSQVANILFREGVTENTPSASGR</sequence>
<protein>
    <submittedName>
        <fullName evidence="1">Uncharacterized protein</fullName>
    </submittedName>
</protein>
<dbReference type="EMBL" id="CM039431">
    <property type="protein sequence ID" value="KAI4337308.1"/>
    <property type="molecule type" value="Genomic_DNA"/>
</dbReference>
<proteinExistence type="predicted"/>
<keyword evidence="2" id="KW-1185">Reference proteome</keyword>
<evidence type="ECO:0000313" key="1">
    <source>
        <dbReference type="EMBL" id="KAI4337308.1"/>
    </source>
</evidence>
<dbReference type="Proteomes" id="UP000828941">
    <property type="component" value="Chromosome 6"/>
</dbReference>
<gene>
    <name evidence="1" type="ORF">L6164_015741</name>
</gene>
<name>A0ACB9NMK5_BAUVA</name>